<dbReference type="Pfam" id="PF13578">
    <property type="entry name" value="Methyltransf_24"/>
    <property type="match status" value="1"/>
</dbReference>
<comment type="caution">
    <text evidence="1">The sequence shown here is derived from an EMBL/GenBank/DDBJ whole genome shotgun (WGS) entry which is preliminary data.</text>
</comment>
<protein>
    <recommendedName>
        <fullName evidence="3">Class I SAM-dependent methyltransferase</fullName>
    </recommendedName>
</protein>
<dbReference type="EMBL" id="QGLF01000002">
    <property type="protein sequence ID" value="PWR21977.1"/>
    <property type="molecule type" value="Genomic_DNA"/>
</dbReference>
<evidence type="ECO:0008006" key="3">
    <source>
        <dbReference type="Google" id="ProtNLM"/>
    </source>
</evidence>
<name>A0A317E4K2_9PROT</name>
<dbReference type="Proteomes" id="UP000246077">
    <property type="component" value="Unassembled WGS sequence"/>
</dbReference>
<dbReference type="Gene3D" id="3.40.50.150">
    <property type="entry name" value="Vaccinia Virus protein VP39"/>
    <property type="match status" value="1"/>
</dbReference>
<accession>A0A317E4K2</accession>
<dbReference type="InterPro" id="IPR029063">
    <property type="entry name" value="SAM-dependent_MTases_sf"/>
</dbReference>
<proteinExistence type="predicted"/>
<organism evidence="1 2">
    <name type="scientific">Zavarzinia compransoris</name>
    <dbReference type="NCBI Taxonomy" id="1264899"/>
    <lineage>
        <taxon>Bacteria</taxon>
        <taxon>Pseudomonadati</taxon>
        <taxon>Pseudomonadota</taxon>
        <taxon>Alphaproteobacteria</taxon>
        <taxon>Rhodospirillales</taxon>
        <taxon>Zavarziniaceae</taxon>
        <taxon>Zavarzinia</taxon>
    </lineage>
</organism>
<reference evidence="2" key="1">
    <citation type="submission" date="2018-05" db="EMBL/GenBank/DDBJ databases">
        <title>Zavarzinia sp. HR-AS.</title>
        <authorList>
            <person name="Lee Y."/>
            <person name="Jeon C.O."/>
        </authorList>
    </citation>
    <scope>NUCLEOTIDE SEQUENCE [LARGE SCALE GENOMIC DNA]</scope>
    <source>
        <strain evidence="2">DSM 1231</strain>
    </source>
</reference>
<evidence type="ECO:0000313" key="2">
    <source>
        <dbReference type="Proteomes" id="UP000246077"/>
    </source>
</evidence>
<gene>
    <name evidence="1" type="ORF">DKG75_08335</name>
</gene>
<sequence>MTGRNATEIAAPWLDRLRRVPGWLEPAEALLLHELAGRQHRAGRCVELGSYQGRSALALASALPAGQRLLCVDTFAGSAEHQPGGAFFEPSTLAPDGTVSTLGLFRRHVAAAGLDDRVETWAMPSLAAAARFEGRVSLLFVDADHAYAGVSADLAAWRPHLGPGAVVVLHDVGDWEGPTRCAADLLAAGFSRLAQGGTALALAVPAGA</sequence>
<dbReference type="AlphaFoldDB" id="A0A317E4K2"/>
<evidence type="ECO:0000313" key="1">
    <source>
        <dbReference type="EMBL" id="PWR21977.1"/>
    </source>
</evidence>
<dbReference type="SUPFAM" id="SSF53335">
    <property type="entry name" value="S-adenosyl-L-methionine-dependent methyltransferases"/>
    <property type="match status" value="1"/>
</dbReference>
<dbReference type="OrthoDB" id="5764702at2"/>
<keyword evidence="2" id="KW-1185">Reference proteome</keyword>
<dbReference type="RefSeq" id="WP_109920622.1">
    <property type="nucleotide sequence ID" value="NZ_QGLF01000002.1"/>
</dbReference>